<evidence type="ECO:0008006" key="4">
    <source>
        <dbReference type="Google" id="ProtNLM"/>
    </source>
</evidence>
<organism evidence="2 3">
    <name type="scientific">Fodinibius salsisoli</name>
    <dbReference type="NCBI Taxonomy" id="2820877"/>
    <lineage>
        <taxon>Bacteria</taxon>
        <taxon>Pseudomonadati</taxon>
        <taxon>Balneolota</taxon>
        <taxon>Balneolia</taxon>
        <taxon>Balneolales</taxon>
        <taxon>Balneolaceae</taxon>
        <taxon>Fodinibius</taxon>
    </lineage>
</organism>
<protein>
    <recommendedName>
        <fullName evidence="4">Outer membrane protein beta-barrel domain-containing protein</fullName>
    </recommendedName>
</protein>
<name>A0ABT3PPB5_9BACT</name>
<keyword evidence="3" id="KW-1185">Reference proteome</keyword>
<evidence type="ECO:0000313" key="2">
    <source>
        <dbReference type="EMBL" id="MCW9707698.1"/>
    </source>
</evidence>
<evidence type="ECO:0000313" key="3">
    <source>
        <dbReference type="Proteomes" id="UP001207918"/>
    </source>
</evidence>
<reference evidence="2 3" key="1">
    <citation type="submission" date="2021-03" db="EMBL/GenBank/DDBJ databases">
        <title>Aliifodinibius sp. nov., a new bacterium isolated from saline soil.</title>
        <authorList>
            <person name="Galisteo C."/>
            <person name="De La Haba R."/>
            <person name="Sanchez-Porro C."/>
            <person name="Ventosa A."/>
        </authorList>
    </citation>
    <scope>NUCLEOTIDE SEQUENCE [LARGE SCALE GENOMIC DNA]</scope>
    <source>
        <strain evidence="2 3">1BSP15-2V2</strain>
    </source>
</reference>
<feature type="chain" id="PRO_5045525026" description="Outer membrane protein beta-barrel domain-containing protein" evidence="1">
    <location>
        <begin position="21"/>
        <end position="236"/>
    </location>
</feature>
<evidence type="ECO:0000256" key="1">
    <source>
        <dbReference type="SAM" id="SignalP"/>
    </source>
</evidence>
<feature type="signal peptide" evidence="1">
    <location>
        <begin position="1"/>
        <end position="20"/>
    </location>
</feature>
<accession>A0ABT3PPB5</accession>
<proteinExistence type="predicted"/>
<sequence>MKTKSLILFLCLSFSLTSVSWSQTTYKSDPGYFTPVVKSFYLQGGSFENTQLIGPAIGYRINENHDLTLHAEYLSSDLGSEDDDTHNYSGLNVGFILGHSSADFAKSWLIRSELSVYKSFNFDASGYSSLNLDKPNLFSGQGSSAIYIRVPVSTSISLLPNAGGFLGYGDYSPAYALAHFRQGFDGFQLGPQLGLDLLFKFSRDFYLALKPQYHIQYNLTHDTSGGTLFFNTQFNF</sequence>
<comment type="caution">
    <text evidence="2">The sequence shown here is derived from an EMBL/GenBank/DDBJ whole genome shotgun (WGS) entry which is preliminary data.</text>
</comment>
<dbReference type="Proteomes" id="UP001207918">
    <property type="component" value="Unassembled WGS sequence"/>
</dbReference>
<dbReference type="RefSeq" id="WP_265766488.1">
    <property type="nucleotide sequence ID" value="NZ_JAGGJA010000008.1"/>
</dbReference>
<dbReference type="EMBL" id="JAGGJA010000008">
    <property type="protein sequence ID" value="MCW9707698.1"/>
    <property type="molecule type" value="Genomic_DNA"/>
</dbReference>
<keyword evidence="1" id="KW-0732">Signal</keyword>
<gene>
    <name evidence="2" type="ORF">J6I44_12595</name>
</gene>